<proteinExistence type="predicted"/>
<name>G3ILY0_CRIGR</name>
<dbReference type="Proteomes" id="UP000001075">
    <property type="component" value="Unassembled WGS sequence"/>
</dbReference>
<dbReference type="EMBL" id="JH004347">
    <property type="protein sequence ID" value="EGW14440.1"/>
    <property type="molecule type" value="Genomic_DNA"/>
</dbReference>
<evidence type="ECO:0000313" key="2">
    <source>
        <dbReference type="Proteomes" id="UP000001075"/>
    </source>
</evidence>
<dbReference type="AlphaFoldDB" id="G3ILY0"/>
<sequence length="57" mass="6594">MEWCHPHLNRSSISLDPIQKFSEPHQEVCLLGNSEASQEMVPVVEMRGFQQEKSLRV</sequence>
<protein>
    <submittedName>
        <fullName evidence="1">Uncharacterized protein</fullName>
    </submittedName>
</protein>
<accession>G3ILY0</accession>
<dbReference type="InParanoid" id="G3ILY0"/>
<reference evidence="2" key="1">
    <citation type="journal article" date="2011" name="Nat. Biotechnol.">
        <title>The genomic sequence of the Chinese hamster ovary (CHO)-K1 cell line.</title>
        <authorList>
            <person name="Xu X."/>
            <person name="Nagarajan H."/>
            <person name="Lewis N.E."/>
            <person name="Pan S."/>
            <person name="Cai Z."/>
            <person name="Liu X."/>
            <person name="Chen W."/>
            <person name="Xie M."/>
            <person name="Wang W."/>
            <person name="Hammond S."/>
            <person name="Andersen M.R."/>
            <person name="Neff N."/>
            <person name="Passarelli B."/>
            <person name="Koh W."/>
            <person name="Fan H.C."/>
            <person name="Wang J."/>
            <person name="Gui Y."/>
            <person name="Lee K.H."/>
            <person name="Betenbaugh M.J."/>
            <person name="Quake S.R."/>
            <person name="Famili I."/>
            <person name="Palsson B.O."/>
            <person name="Wang J."/>
        </authorList>
    </citation>
    <scope>NUCLEOTIDE SEQUENCE [LARGE SCALE GENOMIC DNA]</scope>
    <source>
        <strain evidence="2">CHO K1 cell line</strain>
    </source>
</reference>
<organism evidence="1 2">
    <name type="scientific">Cricetulus griseus</name>
    <name type="common">Chinese hamster</name>
    <name type="synonym">Cricetulus barabensis griseus</name>
    <dbReference type="NCBI Taxonomy" id="10029"/>
    <lineage>
        <taxon>Eukaryota</taxon>
        <taxon>Metazoa</taxon>
        <taxon>Chordata</taxon>
        <taxon>Craniata</taxon>
        <taxon>Vertebrata</taxon>
        <taxon>Euteleostomi</taxon>
        <taxon>Mammalia</taxon>
        <taxon>Eutheria</taxon>
        <taxon>Euarchontoglires</taxon>
        <taxon>Glires</taxon>
        <taxon>Rodentia</taxon>
        <taxon>Myomorpha</taxon>
        <taxon>Muroidea</taxon>
        <taxon>Cricetidae</taxon>
        <taxon>Cricetinae</taxon>
        <taxon>Cricetulus</taxon>
    </lineage>
</organism>
<gene>
    <name evidence="1" type="ORF">I79_024906</name>
</gene>
<evidence type="ECO:0000313" key="1">
    <source>
        <dbReference type="EMBL" id="EGW14440.1"/>
    </source>
</evidence>